<gene>
    <name evidence="1" type="ORF">ERS021218_01882</name>
    <name evidence="2" type="ORF">SAMEA3381574_02057</name>
</gene>
<dbReference type="Proteomes" id="UP000304540">
    <property type="component" value="Unassembled WGS sequence"/>
</dbReference>
<organism evidence="1 3">
    <name type="scientific">Streptococcus pneumoniae</name>
    <dbReference type="NCBI Taxonomy" id="1313"/>
    <lineage>
        <taxon>Bacteria</taxon>
        <taxon>Bacillati</taxon>
        <taxon>Bacillota</taxon>
        <taxon>Bacilli</taxon>
        <taxon>Lactobacillales</taxon>
        <taxon>Streptococcaceae</taxon>
        <taxon>Streptococcus</taxon>
    </lineage>
</organism>
<proteinExistence type="predicted"/>
<reference evidence="1 3" key="1">
    <citation type="submission" date="2015-03" db="EMBL/GenBank/DDBJ databases">
        <authorList>
            <person name="Murphy D."/>
        </authorList>
    </citation>
    <scope>NUCLEOTIDE SEQUENCE [LARGE SCALE GENOMIC DNA]</scope>
    <source>
        <strain evidence="1 3">SMRU1708</strain>
    </source>
</reference>
<evidence type="ECO:0000313" key="1">
    <source>
        <dbReference type="EMBL" id="COR87346.1"/>
    </source>
</evidence>
<protein>
    <submittedName>
        <fullName evidence="1">Uncharacterized protein</fullName>
    </submittedName>
</protein>
<dbReference type="EMBL" id="CRVC01000029">
    <property type="protein sequence ID" value="COR87346.1"/>
    <property type="molecule type" value="Genomic_DNA"/>
</dbReference>
<reference evidence="2 4" key="2">
    <citation type="submission" date="2019-04" db="EMBL/GenBank/DDBJ databases">
        <authorList>
            <consortium name="Pathogen Informatics"/>
        </authorList>
    </citation>
    <scope>NUCLEOTIDE SEQUENCE [LARGE SCALE GENOMIC DNA]</scope>
    <source>
        <strain evidence="2 4">GPSC232</strain>
    </source>
</reference>
<name>A0A0U0J5T9_STREE</name>
<dbReference type="RefSeq" id="WP_050091513.1">
    <property type="nucleotide sequence ID" value="NZ_CIDO01000018.1"/>
</dbReference>
<evidence type="ECO:0000313" key="2">
    <source>
        <dbReference type="EMBL" id="VRI37976.1"/>
    </source>
</evidence>
<dbReference type="AlphaFoldDB" id="A0A0U0J5T9"/>
<evidence type="ECO:0000313" key="4">
    <source>
        <dbReference type="Proteomes" id="UP000304540"/>
    </source>
</evidence>
<dbReference type="Proteomes" id="UP000046095">
    <property type="component" value="Unassembled WGS sequence"/>
</dbReference>
<dbReference type="EMBL" id="CABABW010000029">
    <property type="protein sequence ID" value="VRI37976.1"/>
    <property type="molecule type" value="Genomic_DNA"/>
</dbReference>
<evidence type="ECO:0000313" key="3">
    <source>
        <dbReference type="Proteomes" id="UP000046095"/>
    </source>
</evidence>
<sequence>MGGRGASSGMSNKGKKYGTEYSTLHTAGNIKFVTQNGSGGQVAPMETMTKGRVYVLVDKHKNTLKSITYNDTNNKRSKQIDLDHEHKKMQPHTHHGYFHAEYEVSKKGATNLTTKEKKMVARVMKEWYNYNRKRKG</sequence>
<accession>A0A0U0J5T9</accession>